<dbReference type="EMBL" id="BK015666">
    <property type="protein sequence ID" value="DAE19024.1"/>
    <property type="molecule type" value="Genomic_DNA"/>
</dbReference>
<reference evidence="1" key="1">
    <citation type="journal article" date="2021" name="Proc. Natl. Acad. Sci. U.S.A.">
        <title>A Catalog of Tens of Thousands of Viruses from Human Metagenomes Reveals Hidden Associations with Chronic Diseases.</title>
        <authorList>
            <person name="Tisza M.J."/>
            <person name="Buck C.B."/>
        </authorList>
    </citation>
    <scope>NUCLEOTIDE SEQUENCE</scope>
    <source>
        <strain evidence="1">CtiOl67</strain>
    </source>
</reference>
<organism evidence="1">
    <name type="scientific">Siphoviridae sp. ctiOl67</name>
    <dbReference type="NCBI Taxonomy" id="2825622"/>
    <lineage>
        <taxon>Viruses</taxon>
        <taxon>Duplodnaviria</taxon>
        <taxon>Heunggongvirae</taxon>
        <taxon>Uroviricota</taxon>
        <taxon>Caudoviricetes</taxon>
    </lineage>
</organism>
<sequence>MIYFFIFKPNKHNIPYLIRRMYSRKCTYSCNS</sequence>
<evidence type="ECO:0000313" key="1">
    <source>
        <dbReference type="EMBL" id="DAE19024.1"/>
    </source>
</evidence>
<accession>A0A8S5QIX1</accession>
<protein>
    <submittedName>
        <fullName evidence="1">Uncharacterized protein</fullName>
    </submittedName>
</protein>
<proteinExistence type="predicted"/>
<name>A0A8S5QIX1_9CAUD</name>